<dbReference type="GeneID" id="57094371"/>
<gene>
    <name evidence="1" type="ORF">VF08_03505</name>
</gene>
<dbReference type="Proteomes" id="UP000222310">
    <property type="component" value="Unassembled WGS sequence"/>
</dbReference>
<evidence type="ECO:0000313" key="1">
    <source>
        <dbReference type="EMBL" id="PHK06811.1"/>
    </source>
</evidence>
<reference evidence="1 2" key="1">
    <citation type="submission" date="2015-02" db="EMBL/GenBank/DDBJ databases">
        <title>Nostoc linckia genome annotation.</title>
        <authorList>
            <person name="Zhou Z."/>
        </authorList>
    </citation>
    <scope>NUCLEOTIDE SEQUENCE [LARGE SCALE GENOMIC DNA]</scope>
    <source>
        <strain evidence="2">z8</strain>
    </source>
</reference>
<name>A0A9Q6EN44_NOSLI</name>
<proteinExistence type="predicted"/>
<protein>
    <submittedName>
        <fullName evidence="1">Uncharacterized protein</fullName>
    </submittedName>
</protein>
<dbReference type="RefSeq" id="WP_099066598.1">
    <property type="nucleotide sequence ID" value="NZ_LAHD01000005.1"/>
</dbReference>
<evidence type="ECO:0000313" key="2">
    <source>
        <dbReference type="Proteomes" id="UP000222310"/>
    </source>
</evidence>
<sequence length="122" mass="14057">MGESKRRKQILKENYGIPNINAQVQAAWDYIALSIDKAKSDGNDCLITQCCNNNKGFHPDAIAQVKKEIEHWECDLNIPVLIQMLPQGFRPTEIKLFDGFITVWCNCPDFYFWKALFETSVD</sequence>
<dbReference type="AlphaFoldDB" id="A0A9Q6EN44"/>
<dbReference type="EMBL" id="LAHD01000005">
    <property type="protein sequence ID" value="PHK06811.1"/>
    <property type="molecule type" value="Genomic_DNA"/>
</dbReference>
<comment type="caution">
    <text evidence="1">The sequence shown here is derived from an EMBL/GenBank/DDBJ whole genome shotgun (WGS) entry which is preliminary data.</text>
</comment>
<accession>A0A9Q6EN44</accession>
<organism evidence="1 2">
    <name type="scientific">Nostoc linckia z8</name>
    <dbReference type="NCBI Taxonomy" id="1628746"/>
    <lineage>
        <taxon>Bacteria</taxon>
        <taxon>Bacillati</taxon>
        <taxon>Cyanobacteriota</taxon>
        <taxon>Cyanophyceae</taxon>
        <taxon>Nostocales</taxon>
        <taxon>Nostocaceae</taxon>
        <taxon>Nostoc</taxon>
    </lineage>
</organism>